<dbReference type="CDD" id="cd22325">
    <property type="entry name" value="ERCC1_C-like"/>
    <property type="match status" value="1"/>
</dbReference>
<evidence type="ECO:0000256" key="2">
    <source>
        <dbReference type="ARBA" id="ARBA00008283"/>
    </source>
</evidence>
<dbReference type="Gene3D" id="3.40.50.10130">
    <property type="match status" value="1"/>
</dbReference>
<accession>K5VSC9</accession>
<dbReference type="InterPro" id="IPR047260">
    <property type="entry name" value="ERCC1-like_central_dom"/>
</dbReference>
<dbReference type="Pfam" id="PF14520">
    <property type="entry name" value="HHH_5"/>
    <property type="match status" value="1"/>
</dbReference>
<dbReference type="STRING" id="650164.K5VSC9"/>
<dbReference type="Gene3D" id="1.10.150.20">
    <property type="entry name" value="5' to 3' exonuclease, C-terminal subdomain"/>
    <property type="match status" value="2"/>
</dbReference>
<keyword evidence="10" id="KW-1185">Reference proteome</keyword>
<comment type="subcellular location">
    <subcellularLocation>
        <location evidence="1">Nucleus</location>
    </subcellularLocation>
</comment>
<evidence type="ECO:0000313" key="9">
    <source>
        <dbReference type="EMBL" id="EKM54383.1"/>
    </source>
</evidence>
<dbReference type="GO" id="GO:0070914">
    <property type="term" value="P:UV-damage excision repair"/>
    <property type="evidence" value="ECO:0007669"/>
    <property type="project" value="TreeGrafter"/>
</dbReference>
<keyword evidence="3" id="KW-0227">DNA damage</keyword>
<evidence type="ECO:0000259" key="8">
    <source>
        <dbReference type="Pfam" id="PF03834"/>
    </source>
</evidence>
<dbReference type="FunFam" id="3.40.50.10130:FF:000001">
    <property type="entry name" value="DNA excision repair protein ERCC-1"/>
    <property type="match status" value="1"/>
</dbReference>
<protein>
    <recommendedName>
        <fullName evidence="8">ERCC1-like central domain-containing protein</fullName>
    </recommendedName>
</protein>
<dbReference type="GO" id="GO:0006312">
    <property type="term" value="P:mitotic recombination"/>
    <property type="evidence" value="ECO:0007669"/>
    <property type="project" value="TreeGrafter"/>
</dbReference>
<dbReference type="PANTHER" id="PTHR12749:SF0">
    <property type="entry name" value="DNA EXCISION REPAIR PROTEIN ERCC-1"/>
    <property type="match status" value="1"/>
</dbReference>
<name>K5VSC9_PHACS</name>
<dbReference type="Proteomes" id="UP000008370">
    <property type="component" value="Unassembled WGS sequence"/>
</dbReference>
<dbReference type="InterPro" id="IPR004579">
    <property type="entry name" value="ERCC1/RAD10/SWI10"/>
</dbReference>
<dbReference type="InterPro" id="IPR010994">
    <property type="entry name" value="RuvA_2-like"/>
</dbReference>
<dbReference type="InterPro" id="IPR011335">
    <property type="entry name" value="Restrct_endonuc-II-like"/>
</dbReference>
<dbReference type="Pfam" id="PF03834">
    <property type="entry name" value="Rad10"/>
    <property type="match status" value="1"/>
</dbReference>
<feature type="region of interest" description="Disordered" evidence="7">
    <location>
        <begin position="1"/>
        <end position="26"/>
    </location>
</feature>
<dbReference type="GO" id="GO:0000110">
    <property type="term" value="C:nucleotide-excision repair factor 1 complex"/>
    <property type="evidence" value="ECO:0007669"/>
    <property type="project" value="TreeGrafter"/>
</dbReference>
<proteinExistence type="inferred from homology"/>
<evidence type="ECO:0000256" key="6">
    <source>
        <dbReference type="ARBA" id="ARBA00023242"/>
    </source>
</evidence>
<dbReference type="PANTHER" id="PTHR12749">
    <property type="entry name" value="EXCISION REPAIR CROSS-COMPLEMENTING 1 ERCC1"/>
    <property type="match status" value="1"/>
</dbReference>
<dbReference type="OrthoDB" id="10262814at2759"/>
<dbReference type="FunCoup" id="K5VSC9">
    <property type="interactions" value="63"/>
</dbReference>
<dbReference type="GO" id="GO:0006302">
    <property type="term" value="P:double-strand break repair"/>
    <property type="evidence" value="ECO:0007669"/>
    <property type="project" value="UniProtKB-ARBA"/>
</dbReference>
<evidence type="ECO:0000256" key="4">
    <source>
        <dbReference type="ARBA" id="ARBA00023125"/>
    </source>
</evidence>
<dbReference type="EMBL" id="JH930473">
    <property type="protein sequence ID" value="EKM54383.1"/>
    <property type="molecule type" value="Genomic_DNA"/>
</dbReference>
<reference evidence="9 10" key="1">
    <citation type="journal article" date="2012" name="BMC Genomics">
        <title>Comparative genomics of the white-rot fungi, Phanerochaete carnosa and P. chrysosporium, to elucidate the genetic basis of the distinct wood types they colonize.</title>
        <authorList>
            <person name="Suzuki H."/>
            <person name="MacDonald J."/>
            <person name="Syed K."/>
            <person name="Salamov A."/>
            <person name="Hori C."/>
            <person name="Aerts A."/>
            <person name="Henrissat B."/>
            <person name="Wiebenga A."/>
            <person name="vanKuyk P.A."/>
            <person name="Barry K."/>
            <person name="Lindquist E."/>
            <person name="LaButti K."/>
            <person name="Lapidus A."/>
            <person name="Lucas S."/>
            <person name="Coutinho P."/>
            <person name="Gong Y."/>
            <person name="Samejima M."/>
            <person name="Mahadevan R."/>
            <person name="Abou-Zaid M."/>
            <person name="de Vries R.P."/>
            <person name="Igarashi K."/>
            <person name="Yadav J.S."/>
            <person name="Grigoriev I.V."/>
            <person name="Master E.R."/>
        </authorList>
    </citation>
    <scope>NUCLEOTIDE SEQUENCE [LARGE SCALE GENOMIC DNA]</scope>
    <source>
        <strain evidence="9 10">HHB-10118-sp</strain>
    </source>
</reference>
<dbReference type="AlphaFoldDB" id="K5VSC9"/>
<keyword evidence="4" id="KW-0238">DNA-binding</keyword>
<dbReference type="SUPFAM" id="SSF47781">
    <property type="entry name" value="RuvA domain 2-like"/>
    <property type="match status" value="1"/>
</dbReference>
<dbReference type="GO" id="GO:0003684">
    <property type="term" value="F:damaged DNA binding"/>
    <property type="evidence" value="ECO:0007669"/>
    <property type="project" value="InterPro"/>
</dbReference>
<dbReference type="RefSeq" id="XP_007397077.1">
    <property type="nucleotide sequence ID" value="XM_007397015.1"/>
</dbReference>
<dbReference type="KEGG" id="pco:PHACADRAFT_174878"/>
<dbReference type="HOGENOM" id="CLU_041616_2_1_1"/>
<dbReference type="SUPFAM" id="SSF52980">
    <property type="entry name" value="Restriction endonuclease-like"/>
    <property type="match status" value="1"/>
</dbReference>
<evidence type="ECO:0000313" key="10">
    <source>
        <dbReference type="Proteomes" id="UP000008370"/>
    </source>
</evidence>
<gene>
    <name evidence="9" type="ORF">PHACADRAFT_174878</name>
</gene>
<feature type="domain" description="ERCC1-like central" evidence="8">
    <location>
        <begin position="37"/>
        <end position="149"/>
    </location>
</feature>
<evidence type="ECO:0000256" key="7">
    <source>
        <dbReference type="SAM" id="MobiDB-lite"/>
    </source>
</evidence>
<keyword evidence="6" id="KW-0539">Nucleus</keyword>
<sequence length="382" mass="42789">MQASASTSTRPAEDLRAENSSGPVKPPVVQPGIGNNVLVNPCQRGNPVLECIKNVGKEFGDVVCDYQVGRTTGVLYLSLRYHRLHPEYIHQRIERFGTAFNLRILLILCDVSEHQDSIRELTKTCLINNITVVVAWTLEEAGFYLSTFKQFEHKPPTLIKERVDKDYNSMMRTALTSINKVNKTDIEILRTSIGVCSTYHRSLGHPSLRPPKSFADIASASSERLLQLPGFGQVKVKRIKDAFERPFRGSTSSVLPFASQKQPDGPGSFVDQRLAAKYKGKQRADNNTVARPPREPSPVWDLELDLNTPPLDEQHPPPLSQSQNIESENPSRKRPPSPVWDIELDLNPSDVEELETARKRHKGEHPENDESGNDFGATDLLI</sequence>
<dbReference type="GeneID" id="18909694"/>
<organism evidence="9 10">
    <name type="scientific">Phanerochaete carnosa (strain HHB-10118-sp)</name>
    <name type="common">White-rot fungus</name>
    <name type="synonym">Peniophora carnosa</name>
    <dbReference type="NCBI Taxonomy" id="650164"/>
    <lineage>
        <taxon>Eukaryota</taxon>
        <taxon>Fungi</taxon>
        <taxon>Dikarya</taxon>
        <taxon>Basidiomycota</taxon>
        <taxon>Agaricomycotina</taxon>
        <taxon>Agaricomycetes</taxon>
        <taxon>Polyporales</taxon>
        <taxon>Phanerochaetaceae</taxon>
        <taxon>Phanerochaete</taxon>
    </lineage>
</organism>
<evidence type="ECO:0000256" key="1">
    <source>
        <dbReference type="ARBA" id="ARBA00004123"/>
    </source>
</evidence>
<feature type="compositionally biased region" description="Polar residues" evidence="7">
    <location>
        <begin position="1"/>
        <end position="10"/>
    </location>
</feature>
<dbReference type="GO" id="GO:0003697">
    <property type="term" value="F:single-stranded DNA binding"/>
    <property type="evidence" value="ECO:0007669"/>
    <property type="project" value="TreeGrafter"/>
</dbReference>
<dbReference type="GO" id="GO:0070522">
    <property type="term" value="C:ERCC4-ERCC1 complex"/>
    <property type="evidence" value="ECO:0007669"/>
    <property type="project" value="TreeGrafter"/>
</dbReference>
<feature type="compositionally biased region" description="Polar residues" evidence="7">
    <location>
        <begin position="250"/>
        <end position="262"/>
    </location>
</feature>
<evidence type="ECO:0000256" key="5">
    <source>
        <dbReference type="ARBA" id="ARBA00023204"/>
    </source>
</evidence>
<dbReference type="InParanoid" id="K5VSC9"/>
<comment type="similarity">
    <text evidence="2">Belongs to the ERCC1/RAD10/SWI10 family.</text>
</comment>
<evidence type="ECO:0000256" key="3">
    <source>
        <dbReference type="ARBA" id="ARBA00022763"/>
    </source>
</evidence>
<dbReference type="NCBIfam" id="TIGR00597">
    <property type="entry name" value="rad10"/>
    <property type="match status" value="1"/>
</dbReference>
<keyword evidence="5" id="KW-0234">DNA repair</keyword>
<feature type="region of interest" description="Disordered" evidence="7">
    <location>
        <begin position="250"/>
        <end position="382"/>
    </location>
</feature>